<gene>
    <name evidence="2" type="ORF">A3A74_05495</name>
</gene>
<feature type="transmembrane region" description="Helical" evidence="1">
    <location>
        <begin position="144"/>
        <end position="162"/>
    </location>
</feature>
<feature type="transmembrane region" description="Helical" evidence="1">
    <location>
        <begin position="118"/>
        <end position="137"/>
    </location>
</feature>
<proteinExistence type="predicted"/>
<feature type="transmembrane region" description="Helical" evidence="1">
    <location>
        <begin position="260"/>
        <end position="277"/>
    </location>
</feature>
<keyword evidence="1" id="KW-0472">Membrane</keyword>
<feature type="transmembrane region" description="Helical" evidence="1">
    <location>
        <begin position="328"/>
        <end position="346"/>
    </location>
</feature>
<dbReference type="STRING" id="1802055.A3A74_05495"/>
<feature type="transmembrane region" description="Helical" evidence="1">
    <location>
        <begin position="379"/>
        <end position="396"/>
    </location>
</feature>
<accession>A0A1F7I978</accession>
<dbReference type="EMBL" id="MGAF01000042">
    <property type="protein sequence ID" value="OGK39909.1"/>
    <property type="molecule type" value="Genomic_DNA"/>
</dbReference>
<dbReference type="Proteomes" id="UP000179270">
    <property type="component" value="Unassembled WGS sequence"/>
</dbReference>
<feature type="transmembrane region" description="Helical" evidence="1">
    <location>
        <begin position="297"/>
        <end position="322"/>
    </location>
</feature>
<name>A0A1F7I978_9BACT</name>
<keyword evidence="1" id="KW-0812">Transmembrane</keyword>
<feature type="transmembrane region" description="Helical" evidence="1">
    <location>
        <begin position="1142"/>
        <end position="1166"/>
    </location>
</feature>
<feature type="transmembrane region" description="Helical" evidence="1">
    <location>
        <begin position="189"/>
        <end position="208"/>
    </location>
</feature>
<evidence type="ECO:0000256" key="1">
    <source>
        <dbReference type="SAM" id="Phobius"/>
    </source>
</evidence>
<feature type="transmembrane region" description="Helical" evidence="1">
    <location>
        <begin position="5"/>
        <end position="23"/>
    </location>
</feature>
<sequence>MKKRLLIDFLIIFALGLLPLLWFRDNQIILGHDSGLPFDPIAHFVDRLYLWSQHFGLGVDLNTGLMGAILIHGIEALITKIGFSLQYQEKIQFIFWFTLPGITMYIAARKFWPEKRYLPIIAAIIYMLNFYLLQGWLVAERTKFSLYAAFPIFVYYFIAYIIGKESFKKSVLISALILSVFNGGSSLPLYGGIFISIIAIVTYVNAVYLEKKVILRTIKFLFSTAIIYLLLNAFWIIPYFQFLTTSYSNNLAAVGGAEGALSWTMYLSLGSTFMNLLRGQGIPEWYLNQFHPYAQNFLNNPILIMGSLAYPLLFSFAFIFARKGRDKFYLYLLLFISLISLIFASGTRSQFSFIFNFLTLYLPGFAIFRSAYYKFDYPFWFSIALLIGFSLDHLFSKLETSLKLRQRNILPYISIIIFLILYILYHYPALNGLFFDYSSQPGSNLTTRITVPQYVFDFGKWANEQNVSERYLVFPELNPNTKYISYAWGYWSLGPITSTLAKGSFIQNNTGGTGDRLIEEAYLALKRDDMRKFRNIAKIFGIKKILLQKDFDWNHPLWLTTDPALYEQILKNNSHFSLEKTFGQWQVYNYLDGGENERISVGEKLEYVRGDLAGALSFPYFDSQFAIYNDDKDKNNGYFANQANDIFLVPKCNRCDLVKTEKSFVYNPTLLPGSLLYYWVEFNEEKVRNKSNDFPSMVNFYITTSSRRVMELNWMLNSQKKTDYVQSTLDRYLSIITEFRKFLSDRQWPLENENSIAENISHNLIQQSGIVEDLYDNGLINQPQREQFGSIYIEIGKILEISAKKLWRSDDPLNKNYSIESPKPGKYQLYVKRDSLSDPSLDPKLTNIIFSNEPSSKLSPIREQEGWLFYGDVDIPKGDAAVRLYDGTTNNLIAGVKPILPKDNSGMLVSGGTYSFTTNSHGQCFNIPVGNLSTREDAEYLVIFSYRNMTDMSRVGYYLSEVGELISPLTIKGSLLQNSRSWTTYSSIINPKSSTTIINFCNNFKGFREIYSLTEIKGQPNLPGQVVSEVANIFVYKISVPVMVLHAKQKDFDGENKIASFARIDPVSYSINLKDKKAKDEEKSFYLIFRDSFAKYWKVCENNQGCMSFDKKDHFQHAGLMNAWKITGDPRKLNLYYSPQRLYMIGAVITAASFLAIIFGSLYYLWIKKR</sequence>
<feature type="transmembrane region" description="Helical" evidence="1">
    <location>
        <begin position="220"/>
        <end position="240"/>
    </location>
</feature>
<dbReference type="AlphaFoldDB" id="A0A1F7I978"/>
<feature type="transmembrane region" description="Helical" evidence="1">
    <location>
        <begin position="408"/>
        <end position="427"/>
    </location>
</feature>
<feature type="transmembrane region" description="Helical" evidence="1">
    <location>
        <begin position="353"/>
        <end position="373"/>
    </location>
</feature>
<comment type="caution">
    <text evidence="2">The sequence shown here is derived from an EMBL/GenBank/DDBJ whole genome shotgun (WGS) entry which is preliminary data.</text>
</comment>
<reference evidence="2 3" key="1">
    <citation type="journal article" date="2016" name="Nat. Commun.">
        <title>Thousands of microbial genomes shed light on interconnected biogeochemical processes in an aquifer system.</title>
        <authorList>
            <person name="Anantharaman K."/>
            <person name="Brown C.T."/>
            <person name="Hug L.A."/>
            <person name="Sharon I."/>
            <person name="Castelle C.J."/>
            <person name="Probst A.J."/>
            <person name="Thomas B.C."/>
            <person name="Singh A."/>
            <person name="Wilkins M.J."/>
            <person name="Karaoz U."/>
            <person name="Brodie E.L."/>
            <person name="Williams K.H."/>
            <person name="Hubbard S.S."/>
            <person name="Banfield J.F."/>
        </authorList>
    </citation>
    <scope>NUCLEOTIDE SEQUENCE [LARGE SCALE GENOMIC DNA]</scope>
</reference>
<feature type="transmembrane region" description="Helical" evidence="1">
    <location>
        <begin position="93"/>
        <end position="112"/>
    </location>
</feature>
<feature type="transmembrane region" description="Helical" evidence="1">
    <location>
        <begin position="61"/>
        <end position="81"/>
    </location>
</feature>
<organism evidence="2 3">
    <name type="scientific">Candidatus Roizmanbacteria bacterium RIFCSPLOWO2_01_FULL_35_13</name>
    <dbReference type="NCBI Taxonomy" id="1802055"/>
    <lineage>
        <taxon>Bacteria</taxon>
        <taxon>Candidatus Roizmaniibacteriota</taxon>
    </lineage>
</organism>
<evidence type="ECO:0000313" key="2">
    <source>
        <dbReference type="EMBL" id="OGK39909.1"/>
    </source>
</evidence>
<keyword evidence="1" id="KW-1133">Transmembrane helix</keyword>
<evidence type="ECO:0000313" key="3">
    <source>
        <dbReference type="Proteomes" id="UP000179270"/>
    </source>
</evidence>
<protein>
    <submittedName>
        <fullName evidence="2">Uncharacterized protein</fullName>
    </submittedName>
</protein>